<dbReference type="InterPro" id="IPR001173">
    <property type="entry name" value="Glyco_trans_2-like"/>
</dbReference>
<sequence>MPEVAIVVRTQNRPMLLERALRSITGQTFVDWECVIVNDGGDAGPVVALIDSLPASQRERVSAVHHEHARGRWVSANAGVLATSAPLLTIHDDDDTWHPEFLQRAHDHLDAHPEADGVVSKVEIVWERFADDRMEETGREVFQEQLQDVTLADTLLFNRFVPIGLLYRRSLHEELGLYDESLPVVGDWSFYLKVLQRGPLSYLGPTPYAYWHQRVGVTGSQGNSVIAEDGAHARHDWLIRDEALREHVAEHGLGLVLYLTKFVDQRIVAAQEELRREHDLTRRVMVDQHDQTRHVTQGWIVRVVRFVKRRRIERAERAAG</sequence>
<evidence type="ECO:0000313" key="3">
    <source>
        <dbReference type="Proteomes" id="UP001501480"/>
    </source>
</evidence>
<proteinExistence type="predicted"/>
<dbReference type="Gene3D" id="3.90.550.10">
    <property type="entry name" value="Spore Coat Polysaccharide Biosynthesis Protein SpsA, Chain A"/>
    <property type="match status" value="1"/>
</dbReference>
<gene>
    <name evidence="2" type="ORF">GCM10009821_14190</name>
</gene>
<protein>
    <recommendedName>
        <fullName evidence="1">Glycosyltransferase 2-like domain-containing protein</fullName>
    </recommendedName>
</protein>
<dbReference type="EMBL" id="BAAAPY010000004">
    <property type="protein sequence ID" value="GAA2076150.1"/>
    <property type="molecule type" value="Genomic_DNA"/>
</dbReference>
<evidence type="ECO:0000259" key="1">
    <source>
        <dbReference type="Pfam" id="PF00535"/>
    </source>
</evidence>
<dbReference type="PANTHER" id="PTHR43685:SF2">
    <property type="entry name" value="GLYCOSYLTRANSFERASE 2-LIKE DOMAIN-CONTAINING PROTEIN"/>
    <property type="match status" value="1"/>
</dbReference>
<comment type="caution">
    <text evidence="2">The sequence shown here is derived from an EMBL/GenBank/DDBJ whole genome shotgun (WGS) entry which is preliminary data.</text>
</comment>
<dbReference type="PANTHER" id="PTHR43685">
    <property type="entry name" value="GLYCOSYLTRANSFERASE"/>
    <property type="match status" value="1"/>
</dbReference>
<dbReference type="RefSeq" id="WP_344326353.1">
    <property type="nucleotide sequence ID" value="NZ_BAAAPY010000004.1"/>
</dbReference>
<name>A0ABN2VY31_9ACTN</name>
<feature type="domain" description="Glycosyltransferase 2-like" evidence="1">
    <location>
        <begin position="6"/>
        <end position="175"/>
    </location>
</feature>
<dbReference type="SUPFAM" id="SSF53448">
    <property type="entry name" value="Nucleotide-diphospho-sugar transferases"/>
    <property type="match status" value="1"/>
</dbReference>
<dbReference type="CDD" id="cd00761">
    <property type="entry name" value="Glyco_tranf_GTA_type"/>
    <property type="match status" value="1"/>
</dbReference>
<dbReference type="InterPro" id="IPR050834">
    <property type="entry name" value="Glycosyltransf_2"/>
</dbReference>
<accession>A0ABN2VY31</accession>
<dbReference type="InterPro" id="IPR029044">
    <property type="entry name" value="Nucleotide-diphossugar_trans"/>
</dbReference>
<evidence type="ECO:0000313" key="2">
    <source>
        <dbReference type="EMBL" id="GAA2076150.1"/>
    </source>
</evidence>
<organism evidence="2 3">
    <name type="scientific">Aeromicrobium halocynthiae</name>
    <dbReference type="NCBI Taxonomy" id="560557"/>
    <lineage>
        <taxon>Bacteria</taxon>
        <taxon>Bacillati</taxon>
        <taxon>Actinomycetota</taxon>
        <taxon>Actinomycetes</taxon>
        <taxon>Propionibacteriales</taxon>
        <taxon>Nocardioidaceae</taxon>
        <taxon>Aeromicrobium</taxon>
    </lineage>
</organism>
<keyword evidence="3" id="KW-1185">Reference proteome</keyword>
<reference evidence="2 3" key="1">
    <citation type="journal article" date="2019" name="Int. J. Syst. Evol. Microbiol.">
        <title>The Global Catalogue of Microorganisms (GCM) 10K type strain sequencing project: providing services to taxonomists for standard genome sequencing and annotation.</title>
        <authorList>
            <consortium name="The Broad Institute Genomics Platform"/>
            <consortium name="The Broad Institute Genome Sequencing Center for Infectious Disease"/>
            <person name="Wu L."/>
            <person name="Ma J."/>
        </authorList>
    </citation>
    <scope>NUCLEOTIDE SEQUENCE [LARGE SCALE GENOMIC DNA]</scope>
    <source>
        <strain evidence="2 3">JCM 15749</strain>
    </source>
</reference>
<dbReference type="Pfam" id="PF00535">
    <property type="entry name" value="Glycos_transf_2"/>
    <property type="match status" value="1"/>
</dbReference>
<dbReference type="Proteomes" id="UP001501480">
    <property type="component" value="Unassembled WGS sequence"/>
</dbReference>